<feature type="compositionally biased region" description="Pro residues" evidence="1">
    <location>
        <begin position="674"/>
        <end position="683"/>
    </location>
</feature>
<proteinExistence type="predicted"/>
<dbReference type="InterPro" id="IPR052980">
    <property type="entry name" value="Crinkler_effector"/>
</dbReference>
<evidence type="ECO:0000256" key="1">
    <source>
        <dbReference type="SAM" id="MobiDB-lite"/>
    </source>
</evidence>
<gene>
    <name evidence="2" type="ORF">H1R20_g10969</name>
</gene>
<accession>A0A9W8J528</accession>
<comment type="caution">
    <text evidence="2">The sequence shown here is derived from an EMBL/GenBank/DDBJ whole genome shotgun (WGS) entry which is preliminary data.</text>
</comment>
<dbReference type="EMBL" id="JANBPK010001081">
    <property type="protein sequence ID" value="KAJ2926128.1"/>
    <property type="molecule type" value="Genomic_DNA"/>
</dbReference>
<reference evidence="2" key="1">
    <citation type="submission" date="2022-06" db="EMBL/GenBank/DDBJ databases">
        <title>Genome Sequence of Candolleomyces eurysporus.</title>
        <authorList>
            <person name="Buettner E."/>
        </authorList>
    </citation>
    <scope>NUCLEOTIDE SEQUENCE</scope>
    <source>
        <strain evidence="2">VTCC 930004</strain>
    </source>
</reference>
<dbReference type="PANTHER" id="PTHR33129:SF1">
    <property type="entry name" value="ATP-BINDING PROTEIN"/>
    <property type="match status" value="1"/>
</dbReference>
<feature type="compositionally biased region" description="Basic residues" evidence="1">
    <location>
        <begin position="581"/>
        <end position="591"/>
    </location>
</feature>
<evidence type="ECO:0000313" key="3">
    <source>
        <dbReference type="Proteomes" id="UP001140091"/>
    </source>
</evidence>
<feature type="compositionally biased region" description="Acidic residues" evidence="1">
    <location>
        <begin position="549"/>
        <end position="558"/>
    </location>
</feature>
<feature type="compositionally biased region" description="Basic and acidic residues" evidence="1">
    <location>
        <begin position="609"/>
        <end position="625"/>
    </location>
</feature>
<protein>
    <submittedName>
        <fullName evidence="2">Uncharacterized protein</fullName>
    </submittedName>
</protein>
<dbReference type="OrthoDB" id="2340858at2759"/>
<organism evidence="2 3">
    <name type="scientific">Candolleomyces eurysporus</name>
    <dbReference type="NCBI Taxonomy" id="2828524"/>
    <lineage>
        <taxon>Eukaryota</taxon>
        <taxon>Fungi</taxon>
        <taxon>Dikarya</taxon>
        <taxon>Basidiomycota</taxon>
        <taxon>Agaricomycotina</taxon>
        <taxon>Agaricomycetes</taxon>
        <taxon>Agaricomycetidae</taxon>
        <taxon>Agaricales</taxon>
        <taxon>Agaricineae</taxon>
        <taxon>Psathyrellaceae</taxon>
        <taxon>Candolleomyces</taxon>
    </lineage>
</organism>
<feature type="non-terminal residue" evidence="2">
    <location>
        <position position="683"/>
    </location>
</feature>
<sequence length="683" mass="77001">MDRISAQGDSEHSARVIRPLDTRELQQDFDALEDSDGHIYVRPEYQVIKTHLTTLYENSAGPQRAPNHAIINGQPGIDPAIPFCSTSMEYGGAKKMRLPVIIFLPPYYDDERRILPWSVIDANDAGKAESSGANSPHAFCVLATSPVRQIYRYWEKAYNLERIYANPWSLDEVVSFLSDDRLTQIPSEGRYPYFGSQASVEALMDEVGPCIRDIVAFLHDKQGYERRLKRVIASLNDPQEIRPIFNNAKWNANAMCDNLVLIRRKPTPITSRELVVDFKSRKIAYLVSRHLQTLSLDYTRAFLGCVDNIQGLSILAGMSSEDISTRYISGKLSNDDLEAFGVFEAMNLAPTSRSKKRFQHIRGDLDSQNDVLDVYHDRRIKATSRKPRAGEEPTILSNPPSFPRYARKIVPYDDIQEVLQASVQNYYLPLKRNNPFFDSFLLQRAEDHTVIWVFQMTIANQHGGGTTGFELLQTLKENVEASAGHPVKLKYVLVAPFRSQLRRQLVNWHLPDDCPAQEGDVYVQYLDFKAYHYPEHWDLFAPTIRDGVEDSDEGDDQEATPASSHRVETPAANTSTIHGLIQKKQKVASKRKGLDPSTSAQEGPLAKKPNTDKRSTQMAKTEKRATNSATIEPLPARRSGRSKTKPSELASKTPRLAAQSLGKGYVLLDKTPPPKESYPDPPM</sequence>
<evidence type="ECO:0000313" key="2">
    <source>
        <dbReference type="EMBL" id="KAJ2926128.1"/>
    </source>
</evidence>
<keyword evidence="3" id="KW-1185">Reference proteome</keyword>
<dbReference type="AlphaFoldDB" id="A0A9W8J528"/>
<dbReference type="Proteomes" id="UP001140091">
    <property type="component" value="Unassembled WGS sequence"/>
</dbReference>
<name>A0A9W8J528_9AGAR</name>
<feature type="region of interest" description="Disordered" evidence="1">
    <location>
        <begin position="547"/>
        <end position="683"/>
    </location>
</feature>
<dbReference type="PANTHER" id="PTHR33129">
    <property type="entry name" value="PROTEIN KINASE DOMAIN-CONTAINING PROTEIN-RELATED"/>
    <property type="match status" value="1"/>
</dbReference>